<evidence type="ECO:0000256" key="1">
    <source>
        <dbReference type="ARBA" id="ARBA00006540"/>
    </source>
</evidence>
<dbReference type="InterPro" id="IPR000597">
    <property type="entry name" value="Ribosomal_uL3"/>
</dbReference>
<name>A0A150J314_9EURY</name>
<dbReference type="PANTHER" id="PTHR11229">
    <property type="entry name" value="50S RIBOSOMAL PROTEIN L3"/>
    <property type="match status" value="1"/>
</dbReference>
<dbReference type="PROSITE" id="PS00474">
    <property type="entry name" value="RIBOSOMAL_L3"/>
    <property type="match status" value="1"/>
</dbReference>
<proteinExistence type="inferred from homology"/>
<dbReference type="AlphaFoldDB" id="A0A150J314"/>
<dbReference type="GO" id="GO:0019843">
    <property type="term" value="F:rRNA binding"/>
    <property type="evidence" value="ECO:0007669"/>
    <property type="project" value="UniProtKB-KW"/>
</dbReference>
<accession>A0A150J314</accession>
<dbReference type="Gene3D" id="2.40.30.10">
    <property type="entry name" value="Translation factors"/>
    <property type="match status" value="1"/>
</dbReference>
<dbReference type="InterPro" id="IPR009000">
    <property type="entry name" value="Transl_B-barrel_sf"/>
</dbReference>
<organism evidence="7 8">
    <name type="scientific">Candidatus Methanofastidiosum methylothiophilum</name>
    <dbReference type="NCBI Taxonomy" id="1705564"/>
    <lineage>
        <taxon>Archaea</taxon>
        <taxon>Methanobacteriati</taxon>
        <taxon>Methanobacteriota</taxon>
        <taxon>Stenosarchaea group</taxon>
        <taxon>Candidatus Methanofastidiosia</taxon>
        <taxon>Candidatus Methanofastidiosales</taxon>
        <taxon>Candidatus Methanofastidiosaceae</taxon>
        <taxon>Candidatus Methanofastidiosum</taxon>
    </lineage>
</organism>
<dbReference type="GO" id="GO:0022625">
    <property type="term" value="C:cytosolic large ribosomal subunit"/>
    <property type="evidence" value="ECO:0007669"/>
    <property type="project" value="TreeGrafter"/>
</dbReference>
<dbReference type="InterPro" id="IPR019926">
    <property type="entry name" value="Ribosomal_uL3_CS"/>
</dbReference>
<keyword evidence="3" id="KW-0694">RNA-binding</keyword>
<protein>
    <submittedName>
        <fullName evidence="7">50S ribosomal protein L3</fullName>
    </submittedName>
</protein>
<sequence>MNGLIGEKIGMTQCLDEKGRLVPVTVIKVEKNVIVNIKNKERDGYNAIVCGIKDLKLNKVNKPLAGFFEKNSLTPKRFLREIRIDDPSSYSIGQNIGLEIFENVNFVDVTGISKGKGFQGVMKRHNFHGGPATHGSKFQRQNGSTGQNTFPAKSFKGVKRAGRMGRERVTVQNLKIVSKSIQDSILLIKGAIPGIKNGIVLIRKAIKKA</sequence>
<evidence type="ECO:0000256" key="6">
    <source>
        <dbReference type="SAM" id="MobiDB-lite"/>
    </source>
</evidence>
<dbReference type="FunFam" id="2.40.30.10:FF:000004">
    <property type="entry name" value="50S ribosomal protein L3"/>
    <property type="match status" value="1"/>
</dbReference>
<dbReference type="Gene3D" id="3.30.160.810">
    <property type="match status" value="1"/>
</dbReference>
<dbReference type="Proteomes" id="UP000075578">
    <property type="component" value="Unassembled WGS sequence"/>
</dbReference>
<comment type="caution">
    <text evidence="7">The sequence shown here is derived from an EMBL/GenBank/DDBJ whole genome shotgun (WGS) entry which is preliminary data.</text>
</comment>
<evidence type="ECO:0000256" key="2">
    <source>
        <dbReference type="ARBA" id="ARBA00022730"/>
    </source>
</evidence>
<dbReference type="HAMAP" id="MF_01325_B">
    <property type="entry name" value="Ribosomal_uL3_B"/>
    <property type="match status" value="1"/>
</dbReference>
<evidence type="ECO:0000313" key="7">
    <source>
        <dbReference type="EMBL" id="KYC51592.1"/>
    </source>
</evidence>
<dbReference type="SUPFAM" id="SSF50447">
    <property type="entry name" value="Translation proteins"/>
    <property type="match status" value="1"/>
</dbReference>
<reference evidence="7 8" key="1">
    <citation type="journal article" date="2016" name="ISME J.">
        <title>Chasing the elusive Euryarchaeota class WSA2: genomes reveal a uniquely fastidious methyl-reducing methanogen.</title>
        <authorList>
            <person name="Nobu M.K."/>
            <person name="Narihiro T."/>
            <person name="Kuroda K."/>
            <person name="Mei R."/>
            <person name="Liu W.T."/>
        </authorList>
    </citation>
    <scope>NUCLEOTIDE SEQUENCE [LARGE SCALE GENOMIC DNA]</scope>
    <source>
        <strain evidence="7">U1lsi0528_Bin089</strain>
    </source>
</reference>
<evidence type="ECO:0000256" key="5">
    <source>
        <dbReference type="ARBA" id="ARBA00023274"/>
    </source>
</evidence>
<dbReference type="NCBIfam" id="TIGR03625">
    <property type="entry name" value="L3_bact"/>
    <property type="match status" value="1"/>
</dbReference>
<feature type="region of interest" description="Disordered" evidence="6">
    <location>
        <begin position="131"/>
        <end position="152"/>
    </location>
</feature>
<gene>
    <name evidence="7" type="ORF">AMQ74_01079</name>
</gene>
<evidence type="ECO:0000256" key="4">
    <source>
        <dbReference type="ARBA" id="ARBA00022980"/>
    </source>
</evidence>
<dbReference type="GO" id="GO:0006412">
    <property type="term" value="P:translation"/>
    <property type="evidence" value="ECO:0007669"/>
    <property type="project" value="InterPro"/>
</dbReference>
<keyword evidence="2" id="KW-0699">rRNA-binding</keyword>
<keyword evidence="4 7" id="KW-0689">Ribosomal protein</keyword>
<comment type="similarity">
    <text evidence="1">Belongs to the universal ribosomal protein uL3 family.</text>
</comment>
<dbReference type="PANTHER" id="PTHR11229:SF16">
    <property type="entry name" value="LARGE RIBOSOMAL SUBUNIT PROTEIN UL3C"/>
    <property type="match status" value="1"/>
</dbReference>
<feature type="compositionally biased region" description="Polar residues" evidence="6">
    <location>
        <begin position="136"/>
        <end position="151"/>
    </location>
</feature>
<dbReference type="Pfam" id="PF00297">
    <property type="entry name" value="Ribosomal_L3"/>
    <property type="match status" value="1"/>
</dbReference>
<keyword evidence="5" id="KW-0687">Ribonucleoprotein</keyword>
<dbReference type="EMBL" id="LNGD01000062">
    <property type="protein sequence ID" value="KYC51592.1"/>
    <property type="molecule type" value="Genomic_DNA"/>
</dbReference>
<dbReference type="GO" id="GO:0003735">
    <property type="term" value="F:structural constituent of ribosome"/>
    <property type="evidence" value="ECO:0007669"/>
    <property type="project" value="InterPro"/>
</dbReference>
<evidence type="ECO:0000256" key="3">
    <source>
        <dbReference type="ARBA" id="ARBA00022884"/>
    </source>
</evidence>
<evidence type="ECO:0000313" key="8">
    <source>
        <dbReference type="Proteomes" id="UP000075578"/>
    </source>
</evidence>
<dbReference type="PATRIC" id="fig|1705564.3.peg.1117"/>
<dbReference type="InterPro" id="IPR019927">
    <property type="entry name" value="Ribosomal_uL3_bac/org-type"/>
</dbReference>